<organism evidence="1">
    <name type="scientific">Anguilla anguilla</name>
    <name type="common">European freshwater eel</name>
    <name type="synonym">Muraena anguilla</name>
    <dbReference type="NCBI Taxonomy" id="7936"/>
    <lineage>
        <taxon>Eukaryota</taxon>
        <taxon>Metazoa</taxon>
        <taxon>Chordata</taxon>
        <taxon>Craniata</taxon>
        <taxon>Vertebrata</taxon>
        <taxon>Euteleostomi</taxon>
        <taxon>Actinopterygii</taxon>
        <taxon>Neopterygii</taxon>
        <taxon>Teleostei</taxon>
        <taxon>Anguilliformes</taxon>
        <taxon>Anguillidae</taxon>
        <taxon>Anguilla</taxon>
    </lineage>
</organism>
<name>A0A0E9UDG3_ANGAN</name>
<proteinExistence type="predicted"/>
<accession>A0A0E9UDG3</accession>
<evidence type="ECO:0000313" key="1">
    <source>
        <dbReference type="EMBL" id="JAH63008.1"/>
    </source>
</evidence>
<sequence>MFSVKSFKTTYAVAIFIS</sequence>
<dbReference type="EMBL" id="GBXM01045569">
    <property type="protein sequence ID" value="JAH63008.1"/>
    <property type="molecule type" value="Transcribed_RNA"/>
</dbReference>
<protein>
    <submittedName>
        <fullName evidence="1">Uncharacterized protein</fullName>
    </submittedName>
</protein>
<dbReference type="AlphaFoldDB" id="A0A0E9UDG3"/>
<reference evidence="1" key="1">
    <citation type="submission" date="2014-11" db="EMBL/GenBank/DDBJ databases">
        <authorList>
            <person name="Amaro Gonzalez C."/>
        </authorList>
    </citation>
    <scope>NUCLEOTIDE SEQUENCE</scope>
</reference>
<reference evidence="1" key="2">
    <citation type="journal article" date="2015" name="Fish Shellfish Immunol.">
        <title>Early steps in the European eel (Anguilla anguilla)-Vibrio vulnificus interaction in the gills: Role of the RtxA13 toxin.</title>
        <authorList>
            <person name="Callol A."/>
            <person name="Pajuelo D."/>
            <person name="Ebbesson L."/>
            <person name="Teles M."/>
            <person name="MacKenzie S."/>
            <person name="Amaro C."/>
        </authorList>
    </citation>
    <scope>NUCLEOTIDE SEQUENCE</scope>
</reference>